<feature type="compositionally biased region" description="Basic residues" evidence="1">
    <location>
        <begin position="53"/>
        <end position="63"/>
    </location>
</feature>
<dbReference type="Proteomes" id="UP000479710">
    <property type="component" value="Unassembled WGS sequence"/>
</dbReference>
<evidence type="ECO:0000313" key="2">
    <source>
        <dbReference type="EMBL" id="KAF0925749.1"/>
    </source>
</evidence>
<name>A0A6G1EMA0_9ORYZ</name>
<accession>A0A6G1EMA0</accession>
<feature type="region of interest" description="Disordered" evidence="1">
    <location>
        <begin position="46"/>
        <end position="70"/>
    </location>
</feature>
<sequence>MAKVMNQEFTKPVSQGQSDLALLSNLEAAFGAMKLEYAIEASTSTNKGGYEVHRRKKGKKKRSMNMPYGQ</sequence>
<evidence type="ECO:0000256" key="1">
    <source>
        <dbReference type="SAM" id="MobiDB-lite"/>
    </source>
</evidence>
<gene>
    <name evidence="2" type="ORF">E2562_017306</name>
</gene>
<dbReference type="EMBL" id="SPHZ02000003">
    <property type="protein sequence ID" value="KAF0925749.1"/>
    <property type="molecule type" value="Genomic_DNA"/>
</dbReference>
<proteinExistence type="predicted"/>
<evidence type="ECO:0000313" key="3">
    <source>
        <dbReference type="Proteomes" id="UP000479710"/>
    </source>
</evidence>
<comment type="caution">
    <text evidence="2">The sequence shown here is derived from an EMBL/GenBank/DDBJ whole genome shotgun (WGS) entry which is preliminary data.</text>
</comment>
<organism evidence="2 3">
    <name type="scientific">Oryza meyeriana var. granulata</name>
    <dbReference type="NCBI Taxonomy" id="110450"/>
    <lineage>
        <taxon>Eukaryota</taxon>
        <taxon>Viridiplantae</taxon>
        <taxon>Streptophyta</taxon>
        <taxon>Embryophyta</taxon>
        <taxon>Tracheophyta</taxon>
        <taxon>Spermatophyta</taxon>
        <taxon>Magnoliopsida</taxon>
        <taxon>Liliopsida</taxon>
        <taxon>Poales</taxon>
        <taxon>Poaceae</taxon>
        <taxon>BOP clade</taxon>
        <taxon>Oryzoideae</taxon>
        <taxon>Oryzeae</taxon>
        <taxon>Oryzinae</taxon>
        <taxon>Oryza</taxon>
        <taxon>Oryza meyeriana</taxon>
    </lineage>
</organism>
<dbReference type="OrthoDB" id="718823at2759"/>
<reference evidence="2 3" key="1">
    <citation type="submission" date="2019-11" db="EMBL/GenBank/DDBJ databases">
        <title>Whole genome sequence of Oryza granulata.</title>
        <authorList>
            <person name="Li W."/>
        </authorList>
    </citation>
    <scope>NUCLEOTIDE SEQUENCE [LARGE SCALE GENOMIC DNA]</scope>
    <source>
        <strain evidence="3">cv. Menghai</strain>
        <tissue evidence="2">Leaf</tissue>
    </source>
</reference>
<protein>
    <submittedName>
        <fullName evidence="2">Uncharacterized protein</fullName>
    </submittedName>
</protein>
<keyword evidence="3" id="KW-1185">Reference proteome</keyword>
<dbReference type="AlphaFoldDB" id="A0A6G1EMA0"/>